<organism evidence="3 4">
    <name type="scientific">Capsaspora owczarzaki (strain ATCC 30864)</name>
    <dbReference type="NCBI Taxonomy" id="595528"/>
    <lineage>
        <taxon>Eukaryota</taxon>
        <taxon>Filasterea</taxon>
        <taxon>Capsaspora</taxon>
    </lineage>
</organism>
<dbReference type="AlphaFoldDB" id="A0A0D2U348"/>
<dbReference type="Proteomes" id="UP000008743">
    <property type="component" value="Unassembled WGS sequence"/>
</dbReference>
<proteinExistence type="predicted"/>
<feature type="compositionally biased region" description="Polar residues" evidence="2">
    <location>
        <begin position="167"/>
        <end position="178"/>
    </location>
</feature>
<dbReference type="EMBL" id="KE346360">
    <property type="protein sequence ID" value="KJE89596.1"/>
    <property type="molecule type" value="Genomic_DNA"/>
</dbReference>
<dbReference type="InParanoid" id="A0A0D2U348"/>
<feature type="compositionally biased region" description="Low complexity" evidence="2">
    <location>
        <begin position="194"/>
        <end position="204"/>
    </location>
</feature>
<dbReference type="Pfam" id="PF21730">
    <property type="entry name" value="Vma22_CCDC115"/>
    <property type="match status" value="1"/>
</dbReference>
<evidence type="ECO:0000256" key="1">
    <source>
        <dbReference type="ARBA" id="ARBA00093634"/>
    </source>
</evidence>
<dbReference type="RefSeq" id="XP_004365905.1">
    <property type="nucleotide sequence ID" value="XM_004365848.2"/>
</dbReference>
<sequence length="275" mass="29207">MSASTSPSSLFGEKVATNLTKRSTDDGQVPSSSSSSSSSSSLLVEALRSVPAATLEATRDAVIVAFMDTFDAYLSMHDSLLGSFKEGHFSITKARHAMGSNWIYPPQFPATIAPGLGVVMDEQSQQKEDTDATPTGTLELHPELRSQLPKEFIAALAAPLVSVQAISRQPPSSATTDAADQDKGQLRQRKDGGSSAAAASASESKPATKPPKVAPGFADPLRWFGVLTPSYLKDAQANFTQATQYAVQVAELRIRLISLLDVYESLQAILGQPEH</sequence>
<dbReference type="PhylomeDB" id="A0A0D2U348"/>
<dbReference type="PANTHER" id="PTHR31996">
    <property type="entry name" value="COILED-COIL DOMAIN-CONTAINING PROTEIN 115"/>
    <property type="match status" value="1"/>
</dbReference>
<dbReference type="GO" id="GO:0051082">
    <property type="term" value="F:unfolded protein binding"/>
    <property type="evidence" value="ECO:0007669"/>
    <property type="project" value="TreeGrafter"/>
</dbReference>
<evidence type="ECO:0000256" key="2">
    <source>
        <dbReference type="SAM" id="MobiDB-lite"/>
    </source>
</evidence>
<accession>A0A0D2U348</accession>
<evidence type="ECO:0000313" key="4">
    <source>
        <dbReference type="Proteomes" id="UP000008743"/>
    </source>
</evidence>
<keyword evidence="4" id="KW-1185">Reference proteome</keyword>
<dbReference type="OrthoDB" id="408631at2759"/>
<protein>
    <recommendedName>
        <fullName evidence="1">Vacuolar ATPase assembly protein VMA22</fullName>
    </recommendedName>
</protein>
<evidence type="ECO:0000313" key="3">
    <source>
        <dbReference type="EMBL" id="KJE89596.1"/>
    </source>
</evidence>
<gene>
    <name evidence="3" type="ORF">CAOG_001034</name>
</gene>
<feature type="region of interest" description="Disordered" evidence="2">
    <location>
        <begin position="1"/>
        <end position="40"/>
    </location>
</feature>
<dbReference type="GO" id="GO:0070072">
    <property type="term" value="P:vacuolar proton-transporting V-type ATPase complex assembly"/>
    <property type="evidence" value="ECO:0007669"/>
    <property type="project" value="InterPro"/>
</dbReference>
<feature type="compositionally biased region" description="Basic and acidic residues" evidence="2">
    <location>
        <begin position="180"/>
        <end position="192"/>
    </location>
</feature>
<feature type="region of interest" description="Disordered" evidence="2">
    <location>
        <begin position="167"/>
        <end position="214"/>
    </location>
</feature>
<dbReference type="PANTHER" id="PTHR31996:SF2">
    <property type="entry name" value="COILED-COIL DOMAIN-CONTAINING PROTEIN 115"/>
    <property type="match status" value="1"/>
</dbReference>
<dbReference type="STRING" id="595528.A0A0D2U348"/>
<dbReference type="InterPro" id="IPR040357">
    <property type="entry name" value="Vma22/CCDC115"/>
</dbReference>
<feature type="compositionally biased region" description="Low complexity" evidence="2">
    <location>
        <begin position="31"/>
        <end position="40"/>
    </location>
</feature>
<name>A0A0D2U348_CAPO3</name>
<reference evidence="4" key="1">
    <citation type="submission" date="2011-02" db="EMBL/GenBank/DDBJ databases">
        <title>The Genome Sequence of Capsaspora owczarzaki ATCC 30864.</title>
        <authorList>
            <person name="Russ C."/>
            <person name="Cuomo C."/>
            <person name="Burger G."/>
            <person name="Gray M.W."/>
            <person name="Holland P.W.H."/>
            <person name="King N."/>
            <person name="Lang F.B.F."/>
            <person name="Roger A.J."/>
            <person name="Ruiz-Trillo I."/>
            <person name="Young S.K."/>
            <person name="Zeng Q."/>
            <person name="Gargeya S."/>
            <person name="Alvarado L."/>
            <person name="Berlin A."/>
            <person name="Chapman S.B."/>
            <person name="Chen Z."/>
            <person name="Freedman E."/>
            <person name="Gellesch M."/>
            <person name="Goldberg J."/>
            <person name="Griggs A."/>
            <person name="Gujja S."/>
            <person name="Heilman E."/>
            <person name="Heiman D."/>
            <person name="Howarth C."/>
            <person name="Mehta T."/>
            <person name="Neiman D."/>
            <person name="Pearson M."/>
            <person name="Roberts A."/>
            <person name="Saif S."/>
            <person name="Shea T."/>
            <person name="Shenoy N."/>
            <person name="Sisk P."/>
            <person name="Stolte C."/>
            <person name="Sykes S."/>
            <person name="White J."/>
            <person name="Yandava C."/>
            <person name="Haas B."/>
            <person name="Nusbaum C."/>
            <person name="Birren B."/>
        </authorList>
    </citation>
    <scope>NUCLEOTIDE SEQUENCE</scope>
    <source>
        <strain evidence="4">ATCC 30864</strain>
    </source>
</reference>